<name>A0ABW9HXL1_9ACTN</name>
<accession>A0ABW9HXL1</accession>
<dbReference type="Gene3D" id="3.30.530.20">
    <property type="match status" value="1"/>
</dbReference>
<dbReference type="EMBL" id="JBJVNI010000012">
    <property type="protein sequence ID" value="MFM9611760.1"/>
    <property type="molecule type" value="Genomic_DNA"/>
</dbReference>
<organism evidence="1 2">
    <name type="scientific">Streptomyces niveiscabiei</name>
    <dbReference type="NCBI Taxonomy" id="164115"/>
    <lineage>
        <taxon>Bacteria</taxon>
        <taxon>Bacillati</taxon>
        <taxon>Actinomycetota</taxon>
        <taxon>Actinomycetes</taxon>
        <taxon>Kitasatosporales</taxon>
        <taxon>Streptomycetaceae</taxon>
        <taxon>Streptomyces</taxon>
    </lineage>
</organism>
<dbReference type="RefSeq" id="WP_409123278.1">
    <property type="nucleotide sequence ID" value="NZ_JBJVNI010000012.1"/>
</dbReference>
<keyword evidence="2" id="KW-1185">Reference proteome</keyword>
<comment type="caution">
    <text evidence="1">The sequence shown here is derived from an EMBL/GenBank/DDBJ whole genome shotgun (WGS) entry which is preliminary data.</text>
</comment>
<dbReference type="SUPFAM" id="SSF55961">
    <property type="entry name" value="Bet v1-like"/>
    <property type="match status" value="1"/>
</dbReference>
<dbReference type="InterPro" id="IPR023393">
    <property type="entry name" value="START-like_dom_sf"/>
</dbReference>
<gene>
    <name evidence="1" type="ORF">ACKI18_23970</name>
</gene>
<evidence type="ECO:0000313" key="2">
    <source>
        <dbReference type="Proteomes" id="UP001631957"/>
    </source>
</evidence>
<protein>
    <submittedName>
        <fullName evidence="1">SRPBCC family protein</fullName>
    </submittedName>
</protein>
<dbReference type="Proteomes" id="UP001631957">
    <property type="component" value="Unassembled WGS sequence"/>
</dbReference>
<proteinExistence type="predicted"/>
<reference evidence="1 2" key="1">
    <citation type="submission" date="2024-12" db="EMBL/GenBank/DDBJ databases">
        <title>Forecasting of Potato common scab and diversities of Pathogenic streptomyces spp. in china.</title>
        <authorList>
            <person name="Handique U."/>
            <person name="Wu J."/>
        </authorList>
    </citation>
    <scope>NUCLEOTIDE SEQUENCE [LARGE SCALE GENOMIC DNA]</scope>
    <source>
        <strain evidence="1 2">ZRIMU1530</strain>
    </source>
</reference>
<sequence length="139" mass="15494">MNDTGTLHLTVRISRPAPDVYRYVAEPTHLPAWAHGLGDTIEQTDGEWVARSDLLGRVTVTFTPENDLGVLDHYVTLPTGQTVHNPIRVIPYDAGTCELVFTLRRQPTMTDAEFDRDAETVAADLARLKDLLEQTPNAR</sequence>
<evidence type="ECO:0000313" key="1">
    <source>
        <dbReference type="EMBL" id="MFM9611760.1"/>
    </source>
</evidence>